<feature type="transmembrane region" description="Helical" evidence="6">
    <location>
        <begin position="220"/>
        <end position="244"/>
    </location>
</feature>
<feature type="transmembrane region" description="Helical" evidence="6">
    <location>
        <begin position="585"/>
        <end position="604"/>
    </location>
</feature>
<dbReference type="Gene3D" id="1.20.81.30">
    <property type="entry name" value="Type II secretion system (T2SS), domain F"/>
    <property type="match status" value="1"/>
</dbReference>
<evidence type="ECO:0000256" key="3">
    <source>
        <dbReference type="ARBA" id="ARBA00022692"/>
    </source>
</evidence>
<feature type="transmembrane region" description="Helical" evidence="6">
    <location>
        <begin position="340"/>
        <end position="358"/>
    </location>
</feature>
<keyword evidence="4 6" id="KW-1133">Transmembrane helix</keyword>
<evidence type="ECO:0000256" key="6">
    <source>
        <dbReference type="SAM" id="Phobius"/>
    </source>
</evidence>
<reference evidence="8" key="1">
    <citation type="journal article" date="2020" name="mSystems">
        <title>Genome- and Community-Level Interaction Insights into Carbon Utilization and Element Cycling Functions of Hydrothermarchaeota in Hydrothermal Sediment.</title>
        <authorList>
            <person name="Zhou Z."/>
            <person name="Liu Y."/>
            <person name="Xu W."/>
            <person name="Pan J."/>
            <person name="Luo Z.H."/>
            <person name="Li M."/>
        </authorList>
    </citation>
    <scope>NUCLEOTIDE SEQUENCE</scope>
    <source>
        <strain evidence="8">SpSt-1183</strain>
    </source>
</reference>
<organism evidence="8">
    <name type="scientific">Methanofollis liminatans</name>
    <dbReference type="NCBI Taxonomy" id="2201"/>
    <lineage>
        <taxon>Archaea</taxon>
        <taxon>Methanobacteriati</taxon>
        <taxon>Methanobacteriota</taxon>
        <taxon>Stenosarchaea group</taxon>
        <taxon>Methanomicrobia</taxon>
        <taxon>Methanomicrobiales</taxon>
        <taxon>Methanomicrobiaceae</taxon>
        <taxon>Methanofollis</taxon>
    </lineage>
</organism>
<proteinExistence type="predicted"/>
<comment type="caution">
    <text evidence="8">The sequence shown here is derived from an EMBL/GenBank/DDBJ whole genome shotgun (WGS) entry which is preliminary data.</text>
</comment>
<dbReference type="Proteomes" id="UP000885648">
    <property type="component" value="Unassembled WGS sequence"/>
</dbReference>
<protein>
    <submittedName>
        <fullName evidence="8">Secretion system protein</fullName>
    </submittedName>
</protein>
<evidence type="ECO:0000256" key="1">
    <source>
        <dbReference type="ARBA" id="ARBA00004651"/>
    </source>
</evidence>
<evidence type="ECO:0000256" key="5">
    <source>
        <dbReference type="ARBA" id="ARBA00023136"/>
    </source>
</evidence>
<gene>
    <name evidence="8" type="ORF">ENN52_01410</name>
</gene>
<feature type="transmembrane region" description="Helical" evidence="6">
    <location>
        <begin position="35"/>
        <end position="57"/>
    </location>
</feature>
<feature type="transmembrane region" description="Helical" evidence="6">
    <location>
        <begin position="77"/>
        <end position="95"/>
    </location>
</feature>
<feature type="domain" description="Type II secretion system protein GspF" evidence="7">
    <location>
        <begin position="408"/>
        <end position="527"/>
    </location>
</feature>
<feature type="transmembrane region" description="Helical" evidence="6">
    <location>
        <begin position="256"/>
        <end position="279"/>
    </location>
</feature>
<keyword evidence="5 6" id="KW-0472">Membrane</keyword>
<evidence type="ECO:0000313" key="8">
    <source>
        <dbReference type="EMBL" id="HDS62794.1"/>
    </source>
</evidence>
<dbReference type="InterPro" id="IPR042094">
    <property type="entry name" value="T2SS_GspF_sf"/>
</dbReference>
<comment type="subcellular location">
    <subcellularLocation>
        <location evidence="1">Cell membrane</location>
        <topology evidence="1">Multi-pass membrane protein</topology>
    </subcellularLocation>
</comment>
<dbReference type="GO" id="GO:0005886">
    <property type="term" value="C:plasma membrane"/>
    <property type="evidence" value="ECO:0007669"/>
    <property type="project" value="UniProtKB-SubCell"/>
</dbReference>
<dbReference type="EMBL" id="DSBY01000062">
    <property type="protein sequence ID" value="HDS62794.1"/>
    <property type="molecule type" value="Genomic_DNA"/>
</dbReference>
<keyword evidence="2" id="KW-1003">Cell membrane</keyword>
<dbReference type="AlphaFoldDB" id="A0A831PNF0"/>
<feature type="transmembrane region" description="Helical" evidence="6">
    <location>
        <begin position="370"/>
        <end position="391"/>
    </location>
</feature>
<evidence type="ECO:0000259" key="7">
    <source>
        <dbReference type="Pfam" id="PF00482"/>
    </source>
</evidence>
<evidence type="ECO:0000256" key="2">
    <source>
        <dbReference type="ARBA" id="ARBA00022475"/>
    </source>
</evidence>
<evidence type="ECO:0000256" key="4">
    <source>
        <dbReference type="ARBA" id="ARBA00022989"/>
    </source>
</evidence>
<sequence>MAYTSLRSRFLHLHEATALRRSLRAARIPVAADRYFTFVVAATIASLLCYFGIFAYLSMNDLEISFFSVLPDVTSRILLFLAMVPGVFFALYSYPSLVAAGRKTRIELDLPHAVTYMQALSTTLTLYEVIRKVCEESNLFGEVSREFGVIVRDVEIFGDDLHTAMRSLISVTPSEKFGEFLNDLISLSDSGGSVSAFLAARSDHFRENARMEMAMTLKTIEIMAEVYVTAFVAGPIALIIMLVSQNLAGTNTLTNLMPLLYVGLPAGAAVMIGLLYVLIPGDSLSISRQEVKEFEYAAEATALADPSADNKFAKRIRSKKTYLRVLDIIRHPLRYYVADYAYSAFLSFVATGTIAYLLLNGPYQTVFEPYQFEVSVSLIIIAFMLPLLVAYEGRRWYVSRIEAQMPEFLRGLSDMKDIGMTLQGAIHRISGAKMGVLTSELRVVSTDIRRGSSLNTALVRMEERIGLVSVKRVVSLVIRASQVTDNLREILMIAISDFEHYLKMKKERFNTTFTYVMIVYLSFGIFLYTAYQLNGAFIVSFVGLGGLTPDISGSLTDMFRISIILGTISGIMAGQFSANSILAGFKHSIIFLLAAIWLFVYYIGV</sequence>
<keyword evidence="3 6" id="KW-0812">Transmembrane</keyword>
<dbReference type="PANTHER" id="PTHR35402:SF1">
    <property type="entry name" value="TYPE II SECRETION SYSTEM PROTEIN GSPF DOMAIN-CONTAINING PROTEIN"/>
    <property type="match status" value="1"/>
</dbReference>
<feature type="domain" description="Type II secretion system protein GspF" evidence="7">
    <location>
        <begin position="120"/>
        <end position="241"/>
    </location>
</feature>
<feature type="transmembrane region" description="Helical" evidence="6">
    <location>
        <begin position="512"/>
        <end position="531"/>
    </location>
</feature>
<accession>A0A831PNF0</accession>
<dbReference type="PANTHER" id="PTHR35402">
    <property type="entry name" value="INTEGRAL MEMBRANE PROTEIN-RELATED"/>
    <property type="match status" value="1"/>
</dbReference>
<dbReference type="Pfam" id="PF00482">
    <property type="entry name" value="T2SSF"/>
    <property type="match status" value="2"/>
</dbReference>
<dbReference type="InterPro" id="IPR056569">
    <property type="entry name" value="ArlJ-like"/>
</dbReference>
<dbReference type="InterPro" id="IPR018076">
    <property type="entry name" value="T2SS_GspF_dom"/>
</dbReference>
<name>A0A831PNF0_9EURY</name>